<dbReference type="GO" id="GO:0015934">
    <property type="term" value="C:large ribosomal subunit"/>
    <property type="evidence" value="ECO:0007669"/>
    <property type="project" value="InterPro"/>
</dbReference>
<dbReference type="SUPFAM" id="SSF55129">
    <property type="entry name" value="Ribosomal protein L30p/L7e"/>
    <property type="match status" value="1"/>
</dbReference>
<evidence type="ECO:0000313" key="2">
    <source>
        <dbReference type="RefSeq" id="XP_018494350.1"/>
    </source>
</evidence>
<name>A0AAJ7L520_9ACAR</name>
<dbReference type="PANTHER" id="PTHR15892:SF2">
    <property type="entry name" value="LARGE RIBOSOMAL SUBUNIT PROTEIN UL30M"/>
    <property type="match status" value="1"/>
</dbReference>
<keyword evidence="1" id="KW-1185">Reference proteome</keyword>
<sequence length="183" mass="21530">MNVLRRTLSFLPKQIQFRQTGINTYERAANEIFERVRKLRETADQHVPPKLFVVERIATLRDRPHWEKKICELMGLSHSRRERSCSIQKKIGTYVVMPNTPHVCKLLWRIKHLVRVKPVVFPDGLPTPEEYTGTHLDRYGVFRIDQSLQVDERRLAPAPDLERATLTGREIAKPMHLKWMNSL</sequence>
<protein>
    <submittedName>
        <fullName evidence="2">39S ribosomal protein L30, mitochondrial</fullName>
    </submittedName>
</protein>
<dbReference type="PANTHER" id="PTHR15892">
    <property type="entry name" value="MITOCHONDRIAL RIBOSOMAL PROTEIN L30"/>
    <property type="match status" value="1"/>
</dbReference>
<dbReference type="InterPro" id="IPR036919">
    <property type="entry name" value="Ribo_uL30_ferredoxin-like_sf"/>
</dbReference>
<reference evidence="2" key="1">
    <citation type="submission" date="2025-08" db="UniProtKB">
        <authorList>
            <consortium name="RefSeq"/>
        </authorList>
    </citation>
    <scope>IDENTIFICATION</scope>
</reference>
<dbReference type="GO" id="GO:0005739">
    <property type="term" value="C:mitochondrion"/>
    <property type="evidence" value="ECO:0007669"/>
    <property type="project" value="TreeGrafter"/>
</dbReference>
<dbReference type="GO" id="GO:0003735">
    <property type="term" value="F:structural constituent of ribosome"/>
    <property type="evidence" value="ECO:0007669"/>
    <property type="project" value="InterPro"/>
</dbReference>
<gene>
    <name evidence="2" type="primary">LOC100905473</name>
</gene>
<dbReference type="AlphaFoldDB" id="A0AAJ7L520"/>
<proteinExistence type="predicted"/>
<dbReference type="RefSeq" id="XP_018494350.1">
    <property type="nucleotide sequence ID" value="XM_018638834.1"/>
</dbReference>
<accession>A0AAJ7L520</accession>
<dbReference type="KEGG" id="goe:100905473"/>
<dbReference type="GO" id="GO:0006412">
    <property type="term" value="P:translation"/>
    <property type="evidence" value="ECO:0007669"/>
    <property type="project" value="InterPro"/>
</dbReference>
<keyword evidence="2" id="KW-0689">Ribosomal protein</keyword>
<dbReference type="GeneID" id="100905473"/>
<organism evidence="1 2">
    <name type="scientific">Galendromus occidentalis</name>
    <name type="common">western predatory mite</name>
    <dbReference type="NCBI Taxonomy" id="34638"/>
    <lineage>
        <taxon>Eukaryota</taxon>
        <taxon>Metazoa</taxon>
        <taxon>Ecdysozoa</taxon>
        <taxon>Arthropoda</taxon>
        <taxon>Chelicerata</taxon>
        <taxon>Arachnida</taxon>
        <taxon>Acari</taxon>
        <taxon>Parasitiformes</taxon>
        <taxon>Mesostigmata</taxon>
        <taxon>Gamasina</taxon>
        <taxon>Phytoseioidea</taxon>
        <taxon>Phytoseiidae</taxon>
        <taxon>Typhlodrominae</taxon>
        <taxon>Galendromus</taxon>
    </lineage>
</organism>
<keyword evidence="2" id="KW-0687">Ribonucleoprotein</keyword>
<dbReference type="InterPro" id="IPR005996">
    <property type="entry name" value="Ribosomal_uL30_bac-type"/>
</dbReference>
<dbReference type="Proteomes" id="UP000694867">
    <property type="component" value="Unplaced"/>
</dbReference>
<dbReference type="CTD" id="51263"/>
<evidence type="ECO:0000313" key="1">
    <source>
        <dbReference type="Proteomes" id="UP000694867"/>
    </source>
</evidence>